<keyword evidence="2" id="KW-0472">Membrane</keyword>
<name>A0A4Q7U8D3_9ACTN</name>
<proteinExistence type="predicted"/>
<keyword evidence="4" id="KW-1185">Reference proteome</keyword>
<evidence type="ECO:0000256" key="2">
    <source>
        <dbReference type="SAM" id="Phobius"/>
    </source>
</evidence>
<sequence length="172" mass="18522">MDDTRLGRWIAGIAVVAMLLVGYLTRAVLPVAAMPAPPGRTVARALVPEGWAFFTRDPRRPSPVAYTTDRDGRWRPASSSSRGPAGLDKRDRARSAEISLLTRRLDGTSWTRCDGEPSTCLAAAPATAVANTATVRTLCADVGIVLQEVLPWAWNDLPTVLPSRVARLTVTC</sequence>
<keyword evidence="2" id="KW-0812">Transmembrane</keyword>
<dbReference type="EMBL" id="SHKK01000001">
    <property type="protein sequence ID" value="RZT77222.1"/>
    <property type="molecule type" value="Genomic_DNA"/>
</dbReference>
<evidence type="ECO:0000313" key="3">
    <source>
        <dbReference type="EMBL" id="RZT77222.1"/>
    </source>
</evidence>
<evidence type="ECO:0000256" key="1">
    <source>
        <dbReference type="SAM" id="MobiDB-lite"/>
    </source>
</evidence>
<dbReference type="Proteomes" id="UP000293781">
    <property type="component" value="Unassembled WGS sequence"/>
</dbReference>
<reference evidence="3 4" key="1">
    <citation type="submission" date="2019-02" db="EMBL/GenBank/DDBJ databases">
        <title>Sequencing the genomes of 1000 actinobacteria strains.</title>
        <authorList>
            <person name="Klenk H.-P."/>
        </authorList>
    </citation>
    <scope>NUCLEOTIDE SEQUENCE [LARGE SCALE GENOMIC DNA]</scope>
    <source>
        <strain evidence="3 4">DSM 45888</strain>
    </source>
</reference>
<feature type="transmembrane region" description="Helical" evidence="2">
    <location>
        <begin position="6"/>
        <end position="24"/>
    </location>
</feature>
<dbReference type="Pfam" id="PF17418">
    <property type="entry name" value="SdpA"/>
    <property type="match status" value="1"/>
</dbReference>
<dbReference type="InterPro" id="IPR023902">
    <property type="entry name" value="Sporulation_SdpA"/>
</dbReference>
<dbReference type="AlphaFoldDB" id="A0A4Q7U8D3"/>
<dbReference type="NCBIfam" id="TIGR04034">
    <property type="entry name" value="export_SdpA"/>
    <property type="match status" value="1"/>
</dbReference>
<feature type="region of interest" description="Disordered" evidence="1">
    <location>
        <begin position="62"/>
        <end position="91"/>
    </location>
</feature>
<dbReference type="RefSeq" id="WP_130399912.1">
    <property type="nucleotide sequence ID" value="NZ_SHKK01000001.1"/>
</dbReference>
<organism evidence="3 4">
    <name type="scientific">Micromonospora violae</name>
    <dbReference type="NCBI Taxonomy" id="1278207"/>
    <lineage>
        <taxon>Bacteria</taxon>
        <taxon>Bacillati</taxon>
        <taxon>Actinomycetota</taxon>
        <taxon>Actinomycetes</taxon>
        <taxon>Micromonosporales</taxon>
        <taxon>Micromonosporaceae</taxon>
        <taxon>Micromonospora</taxon>
    </lineage>
</organism>
<protein>
    <submittedName>
        <fullName evidence="3">Antimicrobial peptide system SdpA family protein</fullName>
    </submittedName>
</protein>
<evidence type="ECO:0000313" key="4">
    <source>
        <dbReference type="Proteomes" id="UP000293781"/>
    </source>
</evidence>
<accession>A0A4Q7U8D3</accession>
<keyword evidence="2" id="KW-1133">Transmembrane helix</keyword>
<comment type="caution">
    <text evidence="3">The sequence shown here is derived from an EMBL/GenBank/DDBJ whole genome shotgun (WGS) entry which is preliminary data.</text>
</comment>
<gene>
    <name evidence="3" type="ORF">EV382_0368</name>
</gene>
<dbReference type="OrthoDB" id="799068at2"/>